<evidence type="ECO:0000313" key="2">
    <source>
        <dbReference type="Proteomes" id="UP000003781"/>
    </source>
</evidence>
<dbReference type="AlphaFoldDB" id="A3IZF2"/>
<evidence type="ECO:0000313" key="1">
    <source>
        <dbReference type="EMBL" id="EAZ88140.1"/>
    </source>
</evidence>
<proteinExistence type="predicted"/>
<protein>
    <submittedName>
        <fullName evidence="1">Uncharacterized protein</fullName>
    </submittedName>
</protein>
<organism evidence="1 2">
    <name type="scientific">Crocosphaera chwakensis CCY0110</name>
    <dbReference type="NCBI Taxonomy" id="391612"/>
    <lineage>
        <taxon>Bacteria</taxon>
        <taxon>Bacillati</taxon>
        <taxon>Cyanobacteriota</taxon>
        <taxon>Cyanophyceae</taxon>
        <taxon>Oscillatoriophycideae</taxon>
        <taxon>Chroococcales</taxon>
        <taxon>Aphanothecaceae</taxon>
        <taxon>Crocosphaera</taxon>
        <taxon>Crocosphaera chwakensis</taxon>
    </lineage>
</organism>
<reference evidence="1 2" key="1">
    <citation type="submission" date="2007-03" db="EMBL/GenBank/DDBJ databases">
        <authorList>
            <person name="Stal L."/>
            <person name="Ferriera S."/>
            <person name="Johnson J."/>
            <person name="Kravitz S."/>
            <person name="Beeson K."/>
            <person name="Sutton G."/>
            <person name="Rogers Y.-H."/>
            <person name="Friedman R."/>
            <person name="Frazier M."/>
            <person name="Venter J.C."/>
        </authorList>
    </citation>
    <scope>NUCLEOTIDE SEQUENCE [LARGE SCALE GENOMIC DNA]</scope>
    <source>
        <strain evidence="1 2">CCY0110</strain>
    </source>
</reference>
<accession>A3IZF2</accession>
<comment type="caution">
    <text evidence="1">The sequence shown here is derived from an EMBL/GenBank/DDBJ whole genome shotgun (WGS) entry which is preliminary data.</text>
</comment>
<dbReference type="Proteomes" id="UP000003781">
    <property type="component" value="Unassembled WGS sequence"/>
</dbReference>
<sequence>MSPAKGKAWEHFFGVLQLVSIQLMSPAKGKQKT</sequence>
<dbReference type="EMBL" id="AAXW01000103">
    <property type="protein sequence ID" value="EAZ88140.1"/>
    <property type="molecule type" value="Genomic_DNA"/>
</dbReference>
<gene>
    <name evidence="1" type="ORF">CY0110_30990</name>
</gene>
<name>A3IZF2_9CHRO</name>
<keyword evidence="2" id="KW-1185">Reference proteome</keyword>